<dbReference type="AlphaFoldDB" id="A0A6J8CYV2"/>
<reference evidence="2 3" key="1">
    <citation type="submission" date="2020-06" db="EMBL/GenBank/DDBJ databases">
        <authorList>
            <person name="Li R."/>
            <person name="Bekaert M."/>
        </authorList>
    </citation>
    <scope>NUCLEOTIDE SEQUENCE [LARGE SCALE GENOMIC DNA]</scope>
    <source>
        <strain evidence="3">wild</strain>
    </source>
</reference>
<name>A0A6J8CYV2_MYTCO</name>
<organism evidence="2 3">
    <name type="scientific">Mytilus coruscus</name>
    <name type="common">Sea mussel</name>
    <dbReference type="NCBI Taxonomy" id="42192"/>
    <lineage>
        <taxon>Eukaryota</taxon>
        <taxon>Metazoa</taxon>
        <taxon>Spiralia</taxon>
        <taxon>Lophotrochozoa</taxon>
        <taxon>Mollusca</taxon>
        <taxon>Bivalvia</taxon>
        <taxon>Autobranchia</taxon>
        <taxon>Pteriomorphia</taxon>
        <taxon>Mytilida</taxon>
        <taxon>Mytiloidea</taxon>
        <taxon>Mytilidae</taxon>
        <taxon>Mytilinae</taxon>
        <taxon>Mytilus</taxon>
    </lineage>
</organism>
<keyword evidence="1" id="KW-1133">Transmembrane helix</keyword>
<evidence type="ECO:0000313" key="2">
    <source>
        <dbReference type="EMBL" id="CAC5400721.1"/>
    </source>
</evidence>
<feature type="transmembrane region" description="Helical" evidence="1">
    <location>
        <begin position="133"/>
        <end position="159"/>
    </location>
</feature>
<dbReference type="EMBL" id="CACVKT020006298">
    <property type="protein sequence ID" value="CAC5400721.1"/>
    <property type="molecule type" value="Genomic_DNA"/>
</dbReference>
<keyword evidence="1" id="KW-0472">Membrane</keyword>
<feature type="transmembrane region" description="Helical" evidence="1">
    <location>
        <begin position="61"/>
        <end position="87"/>
    </location>
</feature>
<dbReference type="Proteomes" id="UP000507470">
    <property type="component" value="Unassembled WGS sequence"/>
</dbReference>
<dbReference type="OrthoDB" id="6267493at2759"/>
<feature type="transmembrane region" description="Helical" evidence="1">
    <location>
        <begin position="103"/>
        <end position="121"/>
    </location>
</feature>
<evidence type="ECO:0008006" key="4">
    <source>
        <dbReference type="Google" id="ProtNLM"/>
    </source>
</evidence>
<feature type="transmembrane region" description="Helical" evidence="1">
    <location>
        <begin position="16"/>
        <end position="41"/>
    </location>
</feature>
<keyword evidence="3" id="KW-1185">Reference proteome</keyword>
<sequence length="185" mass="22346">MALINRFLCWKLRTACFLYYILIIFTTAFALAMRVADLWAIASPNFQISRGFSTMWRTHFWQAFLASDVVLTFFHVVIVLFSLFMIFQVRHRHFVMYMLQHKIYIGVFITYMLVELAFSVFEYSYYGMNTFRLSFVVFTWLFWMMRNILNIVFVVVMIARKQEMAEQMDMELRYAGQKKRGNYYA</sequence>
<keyword evidence="1" id="KW-0812">Transmembrane</keyword>
<protein>
    <recommendedName>
        <fullName evidence="4">TLC domain-containing protein</fullName>
    </recommendedName>
</protein>
<evidence type="ECO:0000313" key="3">
    <source>
        <dbReference type="Proteomes" id="UP000507470"/>
    </source>
</evidence>
<accession>A0A6J8CYV2</accession>
<evidence type="ECO:0000256" key="1">
    <source>
        <dbReference type="SAM" id="Phobius"/>
    </source>
</evidence>
<proteinExistence type="predicted"/>
<gene>
    <name evidence="2" type="ORF">MCOR_34876</name>
</gene>